<evidence type="ECO:0000313" key="7">
    <source>
        <dbReference type="Proteomes" id="UP000277007"/>
    </source>
</evidence>
<evidence type="ECO:0000259" key="5">
    <source>
        <dbReference type="PROSITE" id="PS50305"/>
    </source>
</evidence>
<dbReference type="GO" id="GO:0036055">
    <property type="term" value="F:protein-succinyllysine desuccinylase activity"/>
    <property type="evidence" value="ECO:0007669"/>
    <property type="project" value="UniProtKB-UniRule"/>
</dbReference>
<keyword evidence="3" id="KW-0963">Cytoplasm</keyword>
<dbReference type="InterPro" id="IPR003000">
    <property type="entry name" value="Sirtuin"/>
</dbReference>
<dbReference type="HAMAP" id="MF_01121">
    <property type="entry name" value="Sirtuin_ClassIII"/>
    <property type="match status" value="1"/>
</dbReference>
<dbReference type="PANTHER" id="PTHR11085">
    <property type="entry name" value="NAD-DEPENDENT PROTEIN DEACYLASE SIRTUIN-5, MITOCHONDRIAL-RELATED"/>
    <property type="match status" value="1"/>
</dbReference>
<dbReference type="InterPro" id="IPR050134">
    <property type="entry name" value="NAD-dep_sirtuin_deacylases"/>
</dbReference>
<dbReference type="InterPro" id="IPR026590">
    <property type="entry name" value="Ssirtuin_cat_dom"/>
</dbReference>
<comment type="catalytic activity">
    <reaction evidence="3">
        <text>N(6)-succinyl-L-lysyl-[protein] + NAD(+) + H2O = 2''-O-succinyl-ADP-D-ribose + nicotinamide + L-lysyl-[protein]</text>
        <dbReference type="Rhea" id="RHEA:47668"/>
        <dbReference type="Rhea" id="RHEA-COMP:9752"/>
        <dbReference type="Rhea" id="RHEA-COMP:11877"/>
        <dbReference type="ChEBI" id="CHEBI:15377"/>
        <dbReference type="ChEBI" id="CHEBI:17154"/>
        <dbReference type="ChEBI" id="CHEBI:29969"/>
        <dbReference type="ChEBI" id="CHEBI:57540"/>
        <dbReference type="ChEBI" id="CHEBI:87830"/>
        <dbReference type="ChEBI" id="CHEBI:87832"/>
    </reaction>
</comment>
<dbReference type="Pfam" id="PF02146">
    <property type="entry name" value="SIR2"/>
    <property type="match status" value="1"/>
</dbReference>
<dbReference type="Gene3D" id="3.30.1600.10">
    <property type="entry name" value="SIR2/SIRT2 'Small Domain"/>
    <property type="match status" value="1"/>
</dbReference>
<comment type="catalytic activity">
    <reaction evidence="3">
        <text>N(6)-acetyl-L-lysyl-[protein] + NAD(+) + H2O = 2''-O-acetyl-ADP-D-ribose + nicotinamide + L-lysyl-[protein]</text>
        <dbReference type="Rhea" id="RHEA:43636"/>
        <dbReference type="Rhea" id="RHEA-COMP:9752"/>
        <dbReference type="Rhea" id="RHEA-COMP:10731"/>
        <dbReference type="ChEBI" id="CHEBI:15377"/>
        <dbReference type="ChEBI" id="CHEBI:17154"/>
        <dbReference type="ChEBI" id="CHEBI:29969"/>
        <dbReference type="ChEBI" id="CHEBI:57540"/>
        <dbReference type="ChEBI" id="CHEBI:61930"/>
        <dbReference type="ChEBI" id="CHEBI:83767"/>
        <dbReference type="EC" id="2.3.1.286"/>
    </reaction>
</comment>
<proteinExistence type="inferred from homology"/>
<evidence type="ECO:0000313" key="6">
    <source>
        <dbReference type="EMBL" id="RTR22055.1"/>
    </source>
</evidence>
<dbReference type="InterPro" id="IPR027546">
    <property type="entry name" value="Sirtuin_class_III"/>
</dbReference>
<dbReference type="AlphaFoldDB" id="A0A3S0K649"/>
<dbReference type="PROSITE" id="PS50305">
    <property type="entry name" value="SIRTUIN"/>
    <property type="match status" value="1"/>
</dbReference>
<comment type="similarity">
    <text evidence="3">Belongs to the sirtuin family. Class III subfamily.</text>
</comment>
<sequence length="244" mass="26022">MPVLDSLRLNQTDSIVILTGAGISQESGLDTFRCAGGIWSEVDLEDVATPRGFARNPDLVHRFYNDRRRGLLDPAIQPNAAHAALAALERGWRGSVTLVTQNIDDLHERAGSADPIHMHGALLKAVCQRCHAVTDCHDDLSVHDLCLSCGGKGGLRPDVVWFGETPYHMDRIQAALEDCDLFLSIGTSGHVYPAAGFVAEAGANGAVTVELNLDPSEGVSRFDRAIQGPATALVPALVAELLAL</sequence>
<comment type="subcellular location">
    <subcellularLocation>
        <location evidence="3">Cytoplasm</location>
    </subcellularLocation>
</comment>
<comment type="cofactor">
    <cofactor evidence="3">
        <name>Zn(2+)</name>
        <dbReference type="ChEBI" id="CHEBI:29105"/>
    </cofactor>
    <text evidence="3">Binds 1 zinc ion per subunit.</text>
</comment>
<accession>A0A3S0K649</accession>
<evidence type="ECO:0000256" key="3">
    <source>
        <dbReference type="HAMAP-Rule" id="MF_01121"/>
    </source>
</evidence>
<keyword evidence="1" id="KW-0808">Transferase</keyword>
<dbReference type="GO" id="GO:0005737">
    <property type="term" value="C:cytoplasm"/>
    <property type="evidence" value="ECO:0007669"/>
    <property type="project" value="UniProtKB-SubCell"/>
</dbReference>
<gene>
    <name evidence="3" type="primary">cobB</name>
    <name evidence="6" type="ORF">EJ903_08095</name>
</gene>
<comment type="function">
    <text evidence="3">NAD-dependent lysine deacetylase and desuccinylase that specifically removes acetyl and succinyl groups on target proteins. Modulates the activities of several proteins which are inactive in their acylated form.</text>
</comment>
<evidence type="ECO:0000256" key="2">
    <source>
        <dbReference type="ARBA" id="ARBA00023027"/>
    </source>
</evidence>
<reference evidence="6 7" key="1">
    <citation type="submission" date="2018-12" db="EMBL/GenBank/DDBJ databases">
        <authorList>
            <person name="Yang Y."/>
        </authorList>
    </citation>
    <scope>NUCLEOTIDE SEQUENCE [LARGE SCALE GENOMIC DNA]</scope>
    <source>
        <strain evidence="6 7">L-25-5w-1</strain>
    </source>
</reference>
<keyword evidence="7" id="KW-1185">Reference proteome</keyword>
<feature type="binding site" evidence="3 4">
    <location>
        <position position="130"/>
    </location>
    <ligand>
        <name>Zn(2+)</name>
        <dbReference type="ChEBI" id="CHEBI:29105"/>
    </ligand>
</feature>
<evidence type="ECO:0000256" key="4">
    <source>
        <dbReference type="PROSITE-ProRule" id="PRU00236"/>
    </source>
</evidence>
<feature type="binding site" evidence="3 4">
    <location>
        <position position="149"/>
    </location>
    <ligand>
        <name>Zn(2+)</name>
        <dbReference type="ChEBI" id="CHEBI:29105"/>
    </ligand>
</feature>
<dbReference type="InterPro" id="IPR029035">
    <property type="entry name" value="DHS-like_NAD/FAD-binding_dom"/>
</dbReference>
<keyword evidence="3 4" id="KW-0479">Metal-binding</keyword>
<feature type="active site" description="Proton acceptor" evidence="3 4">
    <location>
        <position position="119"/>
    </location>
</feature>
<dbReference type="GO" id="GO:0008270">
    <property type="term" value="F:zinc ion binding"/>
    <property type="evidence" value="ECO:0007669"/>
    <property type="project" value="UniProtKB-UniRule"/>
</dbReference>
<protein>
    <recommendedName>
        <fullName evidence="3">NAD-dependent protein deacylase</fullName>
        <ecNumber evidence="3">2.3.1.286</ecNumber>
    </recommendedName>
    <alternativeName>
        <fullName evidence="3">Regulatory protein SIR2 homolog</fullName>
    </alternativeName>
</protein>
<dbReference type="GO" id="GO:0017136">
    <property type="term" value="F:histone deacetylase activity, NAD-dependent"/>
    <property type="evidence" value="ECO:0007669"/>
    <property type="project" value="TreeGrafter"/>
</dbReference>
<comment type="domain">
    <text evidence="3">2 residues (Tyr-64 and Arg-67) present in a large hydrophobic pocket are probably involved in substrate specificity. They are important for desuccinylation activity, but dispensable for deacetylation activity.</text>
</comment>
<dbReference type="SUPFAM" id="SSF52467">
    <property type="entry name" value="DHS-like NAD/FAD-binding domain"/>
    <property type="match status" value="1"/>
</dbReference>
<dbReference type="EMBL" id="RXMA01000005">
    <property type="protein sequence ID" value="RTR22055.1"/>
    <property type="molecule type" value="Genomic_DNA"/>
</dbReference>
<feature type="binding site" evidence="3">
    <location>
        <begin position="212"/>
        <end position="214"/>
    </location>
    <ligand>
        <name>NAD(+)</name>
        <dbReference type="ChEBI" id="CHEBI:57540"/>
    </ligand>
</feature>
<feature type="binding site" evidence="3">
    <location>
        <position position="67"/>
    </location>
    <ligand>
        <name>substrate</name>
    </ligand>
</feature>
<dbReference type="Gene3D" id="3.40.50.1220">
    <property type="entry name" value="TPP-binding domain"/>
    <property type="match status" value="1"/>
</dbReference>
<comment type="caution">
    <text evidence="3">Lacks conserved residue(s) required for the propagation of feature annotation.</text>
</comment>
<feature type="binding site" evidence="3">
    <location>
        <begin position="186"/>
        <end position="188"/>
    </location>
    <ligand>
        <name>NAD(+)</name>
        <dbReference type="ChEBI" id="CHEBI:57540"/>
    </ligand>
</feature>
<feature type="binding site" evidence="3">
    <location>
        <position position="64"/>
    </location>
    <ligand>
        <name>substrate</name>
    </ligand>
</feature>
<dbReference type="InterPro" id="IPR026591">
    <property type="entry name" value="Sirtuin_cat_small_dom_sf"/>
</dbReference>
<feature type="domain" description="Deacetylase sirtuin-type" evidence="5">
    <location>
        <begin position="1"/>
        <end position="244"/>
    </location>
</feature>
<feature type="binding site" evidence="3">
    <location>
        <begin position="101"/>
        <end position="104"/>
    </location>
    <ligand>
        <name>NAD(+)</name>
        <dbReference type="ChEBI" id="CHEBI:57540"/>
    </ligand>
</feature>
<comment type="caution">
    <text evidence="6">The sequence shown here is derived from an EMBL/GenBank/DDBJ whole genome shotgun (WGS) entry which is preliminary data.</text>
</comment>
<keyword evidence="3 4" id="KW-0862">Zinc</keyword>
<feature type="binding site" evidence="3 4">
    <location>
        <position position="146"/>
    </location>
    <ligand>
        <name>Zn(2+)</name>
        <dbReference type="ChEBI" id="CHEBI:29105"/>
    </ligand>
</feature>
<dbReference type="EC" id="2.3.1.286" evidence="3"/>
<keyword evidence="2 3" id="KW-0520">NAD</keyword>
<evidence type="ECO:0000256" key="1">
    <source>
        <dbReference type="ARBA" id="ARBA00022679"/>
    </source>
</evidence>
<dbReference type="OrthoDB" id="9800582at2"/>
<dbReference type="Proteomes" id="UP000277007">
    <property type="component" value="Unassembled WGS sequence"/>
</dbReference>
<name>A0A3S0K649_9PROT</name>
<feature type="binding site" evidence="3 4">
    <location>
        <position position="127"/>
    </location>
    <ligand>
        <name>Zn(2+)</name>
        <dbReference type="ChEBI" id="CHEBI:29105"/>
    </ligand>
</feature>
<dbReference type="GO" id="GO:0070403">
    <property type="term" value="F:NAD+ binding"/>
    <property type="evidence" value="ECO:0007669"/>
    <property type="project" value="UniProtKB-UniRule"/>
</dbReference>
<organism evidence="6 7">
    <name type="scientific">Azospirillum griseum</name>
    <dbReference type="NCBI Taxonomy" id="2496639"/>
    <lineage>
        <taxon>Bacteria</taxon>
        <taxon>Pseudomonadati</taxon>
        <taxon>Pseudomonadota</taxon>
        <taxon>Alphaproteobacteria</taxon>
        <taxon>Rhodospirillales</taxon>
        <taxon>Azospirillaceae</taxon>
        <taxon>Azospirillum</taxon>
    </lineage>
</organism>
<feature type="binding site" evidence="3">
    <location>
        <position position="230"/>
    </location>
    <ligand>
        <name>NAD(+)</name>
        <dbReference type="ChEBI" id="CHEBI:57540"/>
    </ligand>
</feature>
<dbReference type="PANTHER" id="PTHR11085:SF4">
    <property type="entry name" value="NAD-DEPENDENT PROTEIN DEACYLASE"/>
    <property type="match status" value="1"/>
</dbReference>
<dbReference type="RefSeq" id="WP_126613908.1">
    <property type="nucleotide sequence ID" value="NZ_JBHUCY010000012.1"/>
</dbReference>
<dbReference type="GO" id="GO:0036054">
    <property type="term" value="F:protein-malonyllysine demalonylase activity"/>
    <property type="evidence" value="ECO:0007669"/>
    <property type="project" value="InterPro"/>
</dbReference>